<comment type="subcellular location">
    <subcellularLocation>
        <location evidence="1">Nucleus</location>
    </subcellularLocation>
</comment>
<accession>A0A5B7HVI1</accession>
<feature type="transmembrane region" description="Helical" evidence="10">
    <location>
        <begin position="120"/>
        <end position="141"/>
    </location>
</feature>
<proteinExistence type="inferred from homology"/>
<feature type="region of interest" description="Disordered" evidence="9">
    <location>
        <begin position="252"/>
        <end position="275"/>
    </location>
</feature>
<dbReference type="Proteomes" id="UP000324222">
    <property type="component" value="Unassembled WGS sequence"/>
</dbReference>
<organism evidence="12 13">
    <name type="scientific">Portunus trituberculatus</name>
    <name type="common">Swimming crab</name>
    <name type="synonym">Neptunus trituberculatus</name>
    <dbReference type="NCBI Taxonomy" id="210409"/>
    <lineage>
        <taxon>Eukaryota</taxon>
        <taxon>Metazoa</taxon>
        <taxon>Ecdysozoa</taxon>
        <taxon>Arthropoda</taxon>
        <taxon>Crustacea</taxon>
        <taxon>Multicrustacea</taxon>
        <taxon>Malacostraca</taxon>
        <taxon>Eumalacostraca</taxon>
        <taxon>Eucarida</taxon>
        <taxon>Decapoda</taxon>
        <taxon>Pleocyemata</taxon>
        <taxon>Brachyura</taxon>
        <taxon>Eubrachyura</taxon>
        <taxon>Portunoidea</taxon>
        <taxon>Portunidae</taxon>
        <taxon>Portuninae</taxon>
        <taxon>Portunus</taxon>
    </lineage>
</organism>
<dbReference type="InterPro" id="IPR013087">
    <property type="entry name" value="Znf_C2H2_type"/>
</dbReference>
<evidence type="ECO:0000256" key="10">
    <source>
        <dbReference type="SAM" id="Phobius"/>
    </source>
</evidence>
<feature type="compositionally biased region" description="Low complexity" evidence="9">
    <location>
        <begin position="52"/>
        <end position="76"/>
    </location>
</feature>
<sequence length="275" mass="29482">MSGDKSNFRRHILGVHKIKYADLGPHHPLTLPNPKGVPAHSLPKLSPPQVPTAPAAPQVPPASSASKAPPSSLPTAPYAPSPTLHSAPQGTPLQAAPMERLSPSPTLIPGTLQQGRARGVYSACVVVVMVVVVVVTGWRVVVNPDVVVSLQPRGGALTVAAAARRGPYPGGLTGRAPRPPAQNSSRGAEGGKKPLFCEWCSYKAFRRGDMNKHLRIHTGEKPFWCPACDFRSADSSALHRHVRARHHHHYYPQHHLPHQQPPPPPPPQQGPAHML</sequence>
<dbReference type="PROSITE" id="PS50157">
    <property type="entry name" value="ZINC_FINGER_C2H2_2"/>
    <property type="match status" value="1"/>
</dbReference>
<keyword evidence="10" id="KW-0472">Membrane</keyword>
<dbReference type="AlphaFoldDB" id="A0A5B7HVI1"/>
<dbReference type="EMBL" id="VSRR010037369">
    <property type="protein sequence ID" value="MPC73716.1"/>
    <property type="molecule type" value="Genomic_DNA"/>
</dbReference>
<evidence type="ECO:0000256" key="6">
    <source>
        <dbReference type="ARBA" id="ARBA00023242"/>
    </source>
</evidence>
<feature type="region of interest" description="Disordered" evidence="9">
    <location>
        <begin position="168"/>
        <end position="189"/>
    </location>
</feature>
<keyword evidence="4 8" id="KW-0863">Zinc-finger</keyword>
<keyword evidence="6" id="KW-0539">Nucleus</keyword>
<evidence type="ECO:0000256" key="4">
    <source>
        <dbReference type="ARBA" id="ARBA00022771"/>
    </source>
</evidence>
<evidence type="ECO:0000256" key="3">
    <source>
        <dbReference type="ARBA" id="ARBA00022737"/>
    </source>
</evidence>
<keyword evidence="13" id="KW-1185">Reference proteome</keyword>
<dbReference type="GO" id="GO:0000978">
    <property type="term" value="F:RNA polymerase II cis-regulatory region sequence-specific DNA binding"/>
    <property type="evidence" value="ECO:0007669"/>
    <property type="project" value="TreeGrafter"/>
</dbReference>
<dbReference type="InterPro" id="IPR050527">
    <property type="entry name" value="Snail/Krueppel_Znf"/>
</dbReference>
<evidence type="ECO:0000256" key="5">
    <source>
        <dbReference type="ARBA" id="ARBA00022833"/>
    </source>
</evidence>
<evidence type="ECO:0000256" key="7">
    <source>
        <dbReference type="ARBA" id="ARBA00037948"/>
    </source>
</evidence>
<evidence type="ECO:0000313" key="13">
    <source>
        <dbReference type="Proteomes" id="UP000324222"/>
    </source>
</evidence>
<dbReference type="GO" id="GO:0008270">
    <property type="term" value="F:zinc ion binding"/>
    <property type="evidence" value="ECO:0007669"/>
    <property type="project" value="UniProtKB-KW"/>
</dbReference>
<feature type="region of interest" description="Disordered" evidence="9">
    <location>
        <begin position="26"/>
        <end position="107"/>
    </location>
</feature>
<reference evidence="12 13" key="1">
    <citation type="submission" date="2019-05" db="EMBL/GenBank/DDBJ databases">
        <title>Another draft genome of Portunus trituberculatus and its Hox gene families provides insights of decapod evolution.</title>
        <authorList>
            <person name="Jeong J.-H."/>
            <person name="Song I."/>
            <person name="Kim S."/>
            <person name="Choi T."/>
            <person name="Kim D."/>
            <person name="Ryu S."/>
            <person name="Kim W."/>
        </authorList>
    </citation>
    <scope>NUCLEOTIDE SEQUENCE [LARGE SCALE GENOMIC DNA]</scope>
    <source>
        <tissue evidence="12">Muscle</tissue>
    </source>
</reference>
<comment type="caution">
    <text evidence="12">The sequence shown here is derived from an EMBL/GenBank/DDBJ whole genome shotgun (WGS) entry which is preliminary data.</text>
</comment>
<dbReference type="SMART" id="SM00355">
    <property type="entry name" value="ZnF_C2H2"/>
    <property type="match status" value="2"/>
</dbReference>
<dbReference type="OrthoDB" id="6359816at2759"/>
<gene>
    <name evidence="12" type="primary">ZFY_1</name>
    <name evidence="12" type="ORF">E2C01_068053</name>
</gene>
<dbReference type="Gene3D" id="3.30.160.60">
    <property type="entry name" value="Classic Zinc Finger"/>
    <property type="match status" value="2"/>
</dbReference>
<dbReference type="SUPFAM" id="SSF57667">
    <property type="entry name" value="beta-beta-alpha zinc fingers"/>
    <property type="match status" value="1"/>
</dbReference>
<feature type="compositionally biased region" description="Polar residues" evidence="9">
    <location>
        <begin position="83"/>
        <end position="92"/>
    </location>
</feature>
<protein>
    <submittedName>
        <fullName evidence="12">Zinc finger Y-chromosomal protein</fullName>
    </submittedName>
</protein>
<keyword evidence="5" id="KW-0862">Zinc</keyword>
<evidence type="ECO:0000259" key="11">
    <source>
        <dbReference type="PROSITE" id="PS50157"/>
    </source>
</evidence>
<dbReference type="GO" id="GO:0000981">
    <property type="term" value="F:DNA-binding transcription factor activity, RNA polymerase II-specific"/>
    <property type="evidence" value="ECO:0007669"/>
    <property type="project" value="TreeGrafter"/>
</dbReference>
<keyword evidence="2" id="KW-0479">Metal-binding</keyword>
<dbReference type="PANTHER" id="PTHR24388">
    <property type="entry name" value="ZINC FINGER PROTEIN"/>
    <property type="match status" value="1"/>
</dbReference>
<comment type="similarity">
    <text evidence="7">Belongs to the snail C2H2-type zinc-finger protein family.</text>
</comment>
<evidence type="ECO:0000313" key="12">
    <source>
        <dbReference type="EMBL" id="MPC73716.1"/>
    </source>
</evidence>
<evidence type="ECO:0000256" key="1">
    <source>
        <dbReference type="ARBA" id="ARBA00004123"/>
    </source>
</evidence>
<name>A0A5B7HVI1_PORTR</name>
<feature type="compositionally biased region" description="Pro residues" evidence="9">
    <location>
        <begin position="259"/>
        <end position="269"/>
    </location>
</feature>
<evidence type="ECO:0000256" key="8">
    <source>
        <dbReference type="PROSITE-ProRule" id="PRU00042"/>
    </source>
</evidence>
<feature type="domain" description="C2H2-type" evidence="11">
    <location>
        <begin position="195"/>
        <end position="222"/>
    </location>
</feature>
<dbReference type="GO" id="GO:0005634">
    <property type="term" value="C:nucleus"/>
    <property type="evidence" value="ECO:0007669"/>
    <property type="project" value="UniProtKB-SubCell"/>
</dbReference>
<evidence type="ECO:0000256" key="2">
    <source>
        <dbReference type="ARBA" id="ARBA00022723"/>
    </source>
</evidence>
<dbReference type="InterPro" id="IPR036236">
    <property type="entry name" value="Znf_C2H2_sf"/>
</dbReference>
<keyword evidence="10" id="KW-0812">Transmembrane</keyword>
<keyword evidence="10" id="KW-1133">Transmembrane helix</keyword>
<evidence type="ECO:0000256" key="9">
    <source>
        <dbReference type="SAM" id="MobiDB-lite"/>
    </source>
</evidence>
<keyword evidence="3" id="KW-0677">Repeat</keyword>
<dbReference type="PANTHER" id="PTHR24388:SF54">
    <property type="entry name" value="PROTEIN ESCARGOT"/>
    <property type="match status" value="1"/>
</dbReference>